<name>A0AA35KVW4_9SAUR</name>
<dbReference type="EMBL" id="OX395134">
    <property type="protein sequence ID" value="CAI5784293.1"/>
    <property type="molecule type" value="Genomic_DNA"/>
</dbReference>
<keyword evidence="2" id="KW-1185">Reference proteome</keyword>
<evidence type="ECO:0000313" key="1">
    <source>
        <dbReference type="EMBL" id="CAI5784293.1"/>
    </source>
</evidence>
<reference evidence="1" key="1">
    <citation type="submission" date="2022-12" db="EMBL/GenBank/DDBJ databases">
        <authorList>
            <person name="Alioto T."/>
            <person name="Alioto T."/>
            <person name="Gomez Garrido J."/>
        </authorList>
    </citation>
    <scope>NUCLEOTIDE SEQUENCE</scope>
</reference>
<accession>A0AA35KVW4</accession>
<dbReference type="AlphaFoldDB" id="A0AA35KVW4"/>
<evidence type="ECO:0000313" key="2">
    <source>
        <dbReference type="Proteomes" id="UP001178461"/>
    </source>
</evidence>
<proteinExistence type="predicted"/>
<protein>
    <submittedName>
        <fullName evidence="1">Uncharacterized protein</fullName>
    </submittedName>
</protein>
<dbReference type="Proteomes" id="UP001178461">
    <property type="component" value="Chromosome 9"/>
</dbReference>
<sequence>MGVHCNTKADYLNYKSSWKGTLNANKFKYQVVTKQINSLLLQSGKEVVRGSGKTDVTAKKVTTKSKARLCESMFKRPGTSARGIALDMMVAMDIQPKMDFVIHSGSHILLQGPVTSLCFQIDPQASCIKRQQNFHVTKPEENWKVTRRDSTLPKRPPGSVTQCPNATVCIKKLEAKGT</sequence>
<organism evidence="1 2">
    <name type="scientific">Podarcis lilfordi</name>
    <name type="common">Lilford's wall lizard</name>
    <dbReference type="NCBI Taxonomy" id="74358"/>
    <lineage>
        <taxon>Eukaryota</taxon>
        <taxon>Metazoa</taxon>
        <taxon>Chordata</taxon>
        <taxon>Craniata</taxon>
        <taxon>Vertebrata</taxon>
        <taxon>Euteleostomi</taxon>
        <taxon>Lepidosauria</taxon>
        <taxon>Squamata</taxon>
        <taxon>Bifurcata</taxon>
        <taxon>Unidentata</taxon>
        <taxon>Episquamata</taxon>
        <taxon>Laterata</taxon>
        <taxon>Lacertibaenia</taxon>
        <taxon>Lacertidae</taxon>
        <taxon>Podarcis</taxon>
    </lineage>
</organism>
<gene>
    <name evidence="1" type="ORF">PODLI_1B033861</name>
</gene>